<dbReference type="Proteomes" id="UP000886998">
    <property type="component" value="Unassembled WGS sequence"/>
</dbReference>
<feature type="coiled-coil region" evidence="5">
    <location>
        <begin position="289"/>
        <end position="319"/>
    </location>
</feature>
<evidence type="ECO:0000256" key="6">
    <source>
        <dbReference type="SAM" id="MobiDB-lite"/>
    </source>
</evidence>
<feature type="compositionally biased region" description="Basic and acidic residues" evidence="6">
    <location>
        <begin position="656"/>
        <end position="671"/>
    </location>
</feature>
<proteinExistence type="predicted"/>
<keyword evidence="3 7" id="KW-1133">Transmembrane helix</keyword>
<dbReference type="GO" id="GO:0022857">
    <property type="term" value="F:transmembrane transporter activity"/>
    <property type="evidence" value="ECO:0007669"/>
    <property type="project" value="InterPro"/>
</dbReference>
<feature type="transmembrane region" description="Helical" evidence="7">
    <location>
        <begin position="192"/>
        <end position="213"/>
    </location>
</feature>
<dbReference type="SUPFAM" id="SSF103473">
    <property type="entry name" value="MFS general substrate transporter"/>
    <property type="match status" value="1"/>
</dbReference>
<accession>A0A8X7C4S7</accession>
<keyword evidence="2 7" id="KW-0812">Transmembrane</keyword>
<dbReference type="CDD" id="cd17317">
    <property type="entry name" value="MFS_SLC22"/>
    <property type="match status" value="1"/>
</dbReference>
<evidence type="ECO:0000256" key="7">
    <source>
        <dbReference type="SAM" id="Phobius"/>
    </source>
</evidence>
<evidence type="ECO:0000259" key="8">
    <source>
        <dbReference type="PROSITE" id="PS50850"/>
    </source>
</evidence>
<keyword evidence="10" id="KW-1185">Reference proteome</keyword>
<organism evidence="9 10">
    <name type="scientific">Trichonephila inaurata madagascariensis</name>
    <dbReference type="NCBI Taxonomy" id="2747483"/>
    <lineage>
        <taxon>Eukaryota</taxon>
        <taxon>Metazoa</taxon>
        <taxon>Ecdysozoa</taxon>
        <taxon>Arthropoda</taxon>
        <taxon>Chelicerata</taxon>
        <taxon>Arachnida</taxon>
        <taxon>Araneae</taxon>
        <taxon>Araneomorphae</taxon>
        <taxon>Entelegynae</taxon>
        <taxon>Araneoidea</taxon>
        <taxon>Nephilidae</taxon>
        <taxon>Trichonephila</taxon>
        <taxon>Trichonephila inaurata</taxon>
    </lineage>
</organism>
<evidence type="ECO:0000256" key="4">
    <source>
        <dbReference type="ARBA" id="ARBA00023136"/>
    </source>
</evidence>
<dbReference type="PROSITE" id="PS50850">
    <property type="entry name" value="MFS"/>
    <property type="match status" value="1"/>
</dbReference>
<feature type="region of interest" description="Disordered" evidence="6">
    <location>
        <begin position="622"/>
        <end position="671"/>
    </location>
</feature>
<feature type="transmembrane region" description="Helical" evidence="7">
    <location>
        <begin position="482"/>
        <end position="501"/>
    </location>
</feature>
<evidence type="ECO:0000313" key="10">
    <source>
        <dbReference type="Proteomes" id="UP000886998"/>
    </source>
</evidence>
<comment type="subcellular location">
    <subcellularLocation>
        <location evidence="1">Membrane</location>
        <topology evidence="1">Multi-pass membrane protein</topology>
    </subcellularLocation>
</comment>
<gene>
    <name evidence="9" type="primary">oct-1</name>
    <name evidence="9" type="ORF">TNIN_168941</name>
</gene>
<dbReference type="Gene3D" id="1.20.1250.20">
    <property type="entry name" value="MFS general substrate transporter like domains"/>
    <property type="match status" value="1"/>
</dbReference>
<dbReference type="Pfam" id="PF00083">
    <property type="entry name" value="Sugar_tr"/>
    <property type="match status" value="1"/>
</dbReference>
<evidence type="ECO:0000256" key="2">
    <source>
        <dbReference type="ARBA" id="ARBA00022692"/>
    </source>
</evidence>
<dbReference type="InterPro" id="IPR036259">
    <property type="entry name" value="MFS_trans_sf"/>
</dbReference>
<dbReference type="OrthoDB" id="6431692at2759"/>
<dbReference type="AlphaFoldDB" id="A0A8X7C4S7"/>
<dbReference type="InterPro" id="IPR005828">
    <property type="entry name" value="MFS_sugar_transport-like"/>
</dbReference>
<feature type="transmembrane region" description="Helical" evidence="7">
    <location>
        <begin position="453"/>
        <end position="475"/>
    </location>
</feature>
<protein>
    <submittedName>
        <fullName evidence="9">Organic cation transporter 1</fullName>
    </submittedName>
</protein>
<feature type="compositionally biased region" description="Basic and acidic residues" evidence="6">
    <location>
        <begin position="623"/>
        <end position="641"/>
    </location>
</feature>
<feature type="domain" description="Major facilitator superfamily (MFS) profile" evidence="8">
    <location>
        <begin position="22"/>
        <end position="506"/>
    </location>
</feature>
<dbReference type="InterPro" id="IPR020846">
    <property type="entry name" value="MFS_dom"/>
</dbReference>
<feature type="transmembrane region" description="Helical" evidence="7">
    <location>
        <begin position="220"/>
        <end position="239"/>
    </location>
</feature>
<dbReference type="PANTHER" id="PTHR24064">
    <property type="entry name" value="SOLUTE CARRIER FAMILY 22 MEMBER"/>
    <property type="match status" value="1"/>
</dbReference>
<evidence type="ECO:0000256" key="3">
    <source>
        <dbReference type="ARBA" id="ARBA00022989"/>
    </source>
</evidence>
<dbReference type="EMBL" id="BMAV01008719">
    <property type="protein sequence ID" value="GFY52504.1"/>
    <property type="molecule type" value="Genomic_DNA"/>
</dbReference>
<keyword evidence="4 7" id="KW-0472">Membrane</keyword>
<comment type="caution">
    <text evidence="9">The sequence shown here is derived from an EMBL/GenBank/DDBJ whole genome shotgun (WGS) entry which is preliminary data.</text>
</comment>
<reference evidence="9" key="1">
    <citation type="submission" date="2020-08" db="EMBL/GenBank/DDBJ databases">
        <title>Multicomponent nature underlies the extraordinary mechanical properties of spider dragline silk.</title>
        <authorList>
            <person name="Kono N."/>
            <person name="Nakamura H."/>
            <person name="Mori M."/>
            <person name="Yoshida Y."/>
            <person name="Ohtoshi R."/>
            <person name="Malay A.D."/>
            <person name="Moran D.A.P."/>
            <person name="Tomita M."/>
            <person name="Numata K."/>
            <person name="Arakawa K."/>
        </authorList>
    </citation>
    <scope>NUCLEOTIDE SEQUENCE</scope>
</reference>
<feature type="transmembrane region" description="Helical" evidence="7">
    <location>
        <begin position="20"/>
        <end position="41"/>
    </location>
</feature>
<evidence type="ECO:0000256" key="1">
    <source>
        <dbReference type="ARBA" id="ARBA00004141"/>
    </source>
</evidence>
<feature type="transmembrane region" description="Helical" evidence="7">
    <location>
        <begin position="339"/>
        <end position="356"/>
    </location>
</feature>
<keyword evidence="5" id="KW-0175">Coiled coil</keyword>
<feature type="transmembrane region" description="Helical" evidence="7">
    <location>
        <begin position="245"/>
        <end position="265"/>
    </location>
</feature>
<name>A0A8X7C4S7_9ARAC</name>
<feature type="transmembrane region" description="Helical" evidence="7">
    <location>
        <begin position="396"/>
        <end position="418"/>
    </location>
</feature>
<sequence length="702" mass="79304">MEFEDVLMEVGDYGKYQRNLIMIFLVPAASLLPWFSMNILFMVSVPDHWCHVPELDAFNLSIPQQRYFTSPPDEHCLRYDMNYSEITNIMNYTVSNGTATKPCDHGWQYDQTYWDSTAATKWDMVCDDAHYNSFVLTMYNVGSIIGTPIYGALSDKIGRKITFFITIIITAVSSIASVLMQDFTAFVVIKTINGSLMPCVFQLPYIIILEIVAPEMRTRLNGIVNLAWTVGVCILPVLAYYSRTWVTLGLLTSSVTVVFLFYYTFLPESPRWLLSVERYEEAADILCKIGEKNNQVAEKSDLLQKLEKLGEKMKKERTLDNVQNSSMDLLRYPQLRKKFIIITFCWMANITAYYGLQLNISNLAGNEFINFFLLSVVEIPGYLTSWYIMERFGRRWCSVFGFLLCGLVCMLAAVEFPYNDIISSMLGKYCAAGTFMATYQQSSELYPTVVRSLGMGMSCTVAMLATLVVPYIVYLGIYGKSIPFVIIGLSGIVAGIMAAFLPETLKENLPQTISDAEQFGLNQKFFSWNRRRHSVGRERASFAIKVKPMETIDENSECKIQRASQILQNVEFVPGNEDTCVTVDSVNVLNGGAHNVRKRNSADNKESYPFDIVSGAVTKNKQKKDFTNSEKQQNIDDKNDKSAGTQITVASEIDNEEHLNKATIHSGDKNSDEKFSYVNMVFDNNDVKYAGTGNDSISKVDV</sequence>
<dbReference type="GO" id="GO:0016020">
    <property type="term" value="C:membrane"/>
    <property type="evidence" value="ECO:0007669"/>
    <property type="project" value="UniProtKB-SubCell"/>
</dbReference>
<feature type="transmembrane region" description="Helical" evidence="7">
    <location>
        <begin position="161"/>
        <end position="180"/>
    </location>
</feature>
<feature type="transmembrane region" description="Helical" evidence="7">
    <location>
        <begin position="368"/>
        <end position="389"/>
    </location>
</feature>
<evidence type="ECO:0000313" key="9">
    <source>
        <dbReference type="EMBL" id="GFY52504.1"/>
    </source>
</evidence>
<evidence type="ECO:0000256" key="5">
    <source>
        <dbReference type="SAM" id="Coils"/>
    </source>
</evidence>